<proteinExistence type="predicted"/>
<dbReference type="OrthoDB" id="7203640at2"/>
<protein>
    <recommendedName>
        <fullName evidence="3">Glycosyl transferase family 2</fullName>
    </recommendedName>
</protein>
<dbReference type="Pfam" id="PF13704">
    <property type="entry name" value="Glyco_tranf_2_4"/>
    <property type="match status" value="1"/>
</dbReference>
<evidence type="ECO:0000313" key="1">
    <source>
        <dbReference type="EMBL" id="ETX29499.1"/>
    </source>
</evidence>
<sequence>MTRWGLVSTVRAPAADIARFAAHHLALGAAELHLYLDAPDPATIAMLSADPRITAVACDDAWWATRRRPRMAAHQLRQLHNATLSYRAVAGRLDWLGHIDVDEFLLAERPVAEALDALPPEAEFARILPAELLAPEPGAQPRHFKRAPRHMGVSRQVLQDIYPTFGMHLREGFLSHSAGKVFARPGRPGTRLGVHTLRRDGAALRTPFRLAHVLLGHAHAPSWDLFERHFEFRRTRGSYRPDRSSGGRLGRGDILALVHETEGMAGLRAFFDEVCRDHPELRARLDAHGLLHVHPLDPGPAAARLFGRAAA</sequence>
<dbReference type="STRING" id="1449351.RISW2_23470"/>
<comment type="caution">
    <text evidence="1">The sequence shown here is derived from an EMBL/GenBank/DDBJ whole genome shotgun (WGS) entry which is preliminary data.</text>
</comment>
<dbReference type="Proteomes" id="UP000023430">
    <property type="component" value="Unassembled WGS sequence"/>
</dbReference>
<accession>X7FBP3</accession>
<dbReference type="AlphaFoldDB" id="X7FBP3"/>
<name>X7FBP3_9RHOB</name>
<dbReference type="PATRIC" id="fig|1449351.3.peg.1580"/>
<reference evidence="1 2" key="1">
    <citation type="submission" date="2014-01" db="EMBL/GenBank/DDBJ databases">
        <title>Roseivivax isoporae LMG 25204 Genome Sequencing.</title>
        <authorList>
            <person name="Lai Q."/>
            <person name="Li G."/>
            <person name="Shao Z."/>
        </authorList>
    </citation>
    <scope>NUCLEOTIDE SEQUENCE [LARGE SCALE GENOMIC DNA]</scope>
    <source>
        <strain evidence="1 2">LMG 25204</strain>
    </source>
</reference>
<dbReference type="EMBL" id="JAME01000009">
    <property type="protein sequence ID" value="ETX29499.1"/>
    <property type="molecule type" value="Genomic_DNA"/>
</dbReference>
<dbReference type="RefSeq" id="WP_051491860.1">
    <property type="nucleotide sequence ID" value="NZ_JAME01000009.1"/>
</dbReference>
<gene>
    <name evidence="1" type="ORF">RISW2_23470</name>
</gene>
<organism evidence="1 2">
    <name type="scientific">Roseivivax isoporae LMG 25204</name>
    <dbReference type="NCBI Taxonomy" id="1449351"/>
    <lineage>
        <taxon>Bacteria</taxon>
        <taxon>Pseudomonadati</taxon>
        <taxon>Pseudomonadota</taxon>
        <taxon>Alphaproteobacteria</taxon>
        <taxon>Rhodobacterales</taxon>
        <taxon>Roseobacteraceae</taxon>
        <taxon>Roseivivax</taxon>
    </lineage>
</organism>
<keyword evidence="2" id="KW-1185">Reference proteome</keyword>
<evidence type="ECO:0008006" key="3">
    <source>
        <dbReference type="Google" id="ProtNLM"/>
    </source>
</evidence>
<evidence type="ECO:0000313" key="2">
    <source>
        <dbReference type="Proteomes" id="UP000023430"/>
    </source>
</evidence>
<dbReference type="eggNOG" id="ENOG502ZCKS">
    <property type="taxonomic scope" value="Bacteria"/>
</dbReference>